<comment type="caution">
    <text evidence="3">The sequence shown here is derived from an EMBL/GenBank/DDBJ whole genome shotgun (WGS) entry which is preliminary data.</text>
</comment>
<protein>
    <submittedName>
        <fullName evidence="3">DUF461 domain-containing protein</fullName>
    </submittedName>
</protein>
<feature type="compositionally biased region" description="Low complexity" evidence="1">
    <location>
        <begin position="212"/>
        <end position="227"/>
    </location>
</feature>
<dbReference type="AlphaFoldDB" id="A0A964ULQ3"/>
<organism evidence="3 4">
    <name type="scientific">Streptomyces boluensis</name>
    <dbReference type="NCBI Taxonomy" id="1775135"/>
    <lineage>
        <taxon>Bacteria</taxon>
        <taxon>Bacillati</taxon>
        <taxon>Actinomycetota</taxon>
        <taxon>Actinomycetes</taxon>
        <taxon>Kitasatosporales</taxon>
        <taxon>Streptomycetaceae</taxon>
        <taxon>Streptomyces</taxon>
    </lineage>
</organism>
<name>A0A964ULQ3_9ACTN</name>
<feature type="region of interest" description="Disordered" evidence="1">
    <location>
        <begin position="171"/>
        <end position="227"/>
    </location>
</feature>
<proteinExistence type="predicted"/>
<feature type="signal peptide" evidence="2">
    <location>
        <begin position="1"/>
        <end position="23"/>
    </location>
</feature>
<dbReference type="PROSITE" id="PS51257">
    <property type="entry name" value="PROKAR_LIPOPROTEIN"/>
    <property type="match status" value="1"/>
</dbReference>
<evidence type="ECO:0000313" key="3">
    <source>
        <dbReference type="EMBL" id="NBE51524.1"/>
    </source>
</evidence>
<dbReference type="Proteomes" id="UP000598297">
    <property type="component" value="Unassembled WGS sequence"/>
</dbReference>
<gene>
    <name evidence="3" type="ORF">GUY60_08820</name>
</gene>
<dbReference type="EMBL" id="JAAAHS010000043">
    <property type="protein sequence ID" value="NBE51524.1"/>
    <property type="molecule type" value="Genomic_DNA"/>
</dbReference>
<accession>A0A964ULQ3</accession>
<dbReference type="RefSeq" id="WP_161695608.1">
    <property type="nucleotide sequence ID" value="NZ_JAAAHS010000043.1"/>
</dbReference>
<evidence type="ECO:0000313" key="4">
    <source>
        <dbReference type="Proteomes" id="UP000598297"/>
    </source>
</evidence>
<dbReference type="OrthoDB" id="3824824at2"/>
<sequence>MSRSLRRGAIAATALGFSVATLAACGAGNNAQTLGVRPDNAATSVGDIKIQNAMVITQPDLKSTGPAVIAATVFNEGRKAQTLESIKIPGTDKQAELKPAKGSGPLTIPADGSLVIGGAGNASASLPSSREAVLDGNAQDVTFAFSETGDIKMQTFVVPASSYFKKWGPSEVPAAPEGKPTDGATPSGSASGKPTEGASGEPEGNASGTPAEGGASDAAEHGAAAGH</sequence>
<evidence type="ECO:0000256" key="2">
    <source>
        <dbReference type="SAM" id="SignalP"/>
    </source>
</evidence>
<feature type="chain" id="PRO_5036937591" evidence="2">
    <location>
        <begin position="24"/>
        <end position="227"/>
    </location>
</feature>
<keyword evidence="2" id="KW-0732">Signal</keyword>
<reference evidence="3" key="1">
    <citation type="submission" date="2020-01" db="EMBL/GenBank/DDBJ databases">
        <title>Whole-genome analyses of novel actinobacteria.</title>
        <authorList>
            <person name="Sahin N."/>
        </authorList>
    </citation>
    <scope>NUCLEOTIDE SEQUENCE</scope>
    <source>
        <strain evidence="3">YC537</strain>
    </source>
</reference>
<evidence type="ECO:0000256" key="1">
    <source>
        <dbReference type="SAM" id="MobiDB-lite"/>
    </source>
</evidence>
<keyword evidence="4" id="KW-1185">Reference proteome</keyword>